<dbReference type="InterPro" id="IPR050129">
    <property type="entry name" value="Zn_alcohol_dh"/>
</dbReference>
<dbReference type="PANTHER" id="PTHR43401:SF5">
    <property type="entry name" value="ALCOHOL DEHYDROGENASE-RELATED"/>
    <property type="match status" value="1"/>
</dbReference>
<accession>A0A0W0HCR8</accession>
<sequence>MTNKMRAARLHDIGSPMSVDEIDIPTPDSDEVLVRVESCGVVPNLGNVIKNYPTWFPDLPLPKLPAIFGLDPAGTVVGVGKRVFNFKEGDRVYVNPARFCGTCRCCRKGDPLSCERFGYSGYFGFSPEANDLLKHYPYGGFSQFMTAPQYSLVKLPDNVTFDQAARFGYLGTAYAALKRGKAGPGMTVLVNGASGTLGLGAVLLALALGVTRIFAVARDKALLEQVRQLAPQRIETFSTSDGNSLSEWAFSNTNGAGIDLVVDTLGPGAPASAVTDAIDCLHRGAQAVHVGGVSELVPMNLFKLMAAQVQWLGSNWFTAGQGQDIADMAERGVLDLSVFETTGFGLSRINEALDSIAGRHGGFTNFVINPQA</sequence>
<evidence type="ECO:0000256" key="2">
    <source>
        <dbReference type="SAM" id="Phobius"/>
    </source>
</evidence>
<gene>
    <name evidence="4" type="ORF">AO063_29340</name>
</gene>
<dbReference type="Pfam" id="PF00107">
    <property type="entry name" value="ADH_zinc_N"/>
    <property type="match status" value="1"/>
</dbReference>
<dbReference type="InterPro" id="IPR036291">
    <property type="entry name" value="NAD(P)-bd_dom_sf"/>
</dbReference>
<feature type="domain" description="Enoyl reductase (ER)" evidence="3">
    <location>
        <begin position="14"/>
        <end position="360"/>
    </location>
</feature>
<comment type="caution">
    <text evidence="4">The sequence shown here is derived from an EMBL/GenBank/DDBJ whole genome shotgun (WGS) entry which is preliminary data.</text>
</comment>
<dbReference type="GO" id="GO:0016491">
    <property type="term" value="F:oxidoreductase activity"/>
    <property type="evidence" value="ECO:0007669"/>
    <property type="project" value="UniProtKB-KW"/>
</dbReference>
<name>A0A0W0HCR8_PSEFL</name>
<dbReference type="SUPFAM" id="SSF50129">
    <property type="entry name" value="GroES-like"/>
    <property type="match status" value="1"/>
</dbReference>
<dbReference type="SMART" id="SM00829">
    <property type="entry name" value="PKS_ER"/>
    <property type="match status" value="1"/>
</dbReference>
<dbReference type="Gene3D" id="3.90.180.10">
    <property type="entry name" value="Medium-chain alcohol dehydrogenases, catalytic domain"/>
    <property type="match status" value="1"/>
</dbReference>
<keyword evidence="2" id="KW-0472">Membrane</keyword>
<proteinExistence type="predicted"/>
<dbReference type="Pfam" id="PF08240">
    <property type="entry name" value="ADH_N"/>
    <property type="match status" value="1"/>
</dbReference>
<evidence type="ECO:0000313" key="4">
    <source>
        <dbReference type="EMBL" id="KTB58608.1"/>
    </source>
</evidence>
<dbReference type="AlphaFoldDB" id="A0A0W0HCR8"/>
<evidence type="ECO:0000313" key="5">
    <source>
        <dbReference type="Proteomes" id="UP000054197"/>
    </source>
</evidence>
<dbReference type="EMBL" id="LKEF01000050">
    <property type="protein sequence ID" value="KTB58608.1"/>
    <property type="molecule type" value="Genomic_DNA"/>
</dbReference>
<keyword evidence="2" id="KW-1133">Transmembrane helix</keyword>
<evidence type="ECO:0000256" key="1">
    <source>
        <dbReference type="ARBA" id="ARBA00023002"/>
    </source>
</evidence>
<dbReference type="InterPro" id="IPR013149">
    <property type="entry name" value="ADH-like_C"/>
</dbReference>
<dbReference type="InterPro" id="IPR011032">
    <property type="entry name" value="GroES-like_sf"/>
</dbReference>
<protein>
    <submittedName>
        <fullName evidence="4">Alcohol dehydrogenase</fullName>
    </submittedName>
</protein>
<dbReference type="InterPro" id="IPR020843">
    <property type="entry name" value="ER"/>
</dbReference>
<feature type="transmembrane region" description="Helical" evidence="2">
    <location>
        <begin position="188"/>
        <end position="210"/>
    </location>
</feature>
<dbReference type="RefSeq" id="WP_058422016.1">
    <property type="nucleotide sequence ID" value="NZ_LKEF01000050.1"/>
</dbReference>
<dbReference type="SUPFAM" id="SSF51735">
    <property type="entry name" value="NAD(P)-binding Rossmann-fold domains"/>
    <property type="match status" value="1"/>
</dbReference>
<dbReference type="Proteomes" id="UP000054197">
    <property type="component" value="Unassembled WGS sequence"/>
</dbReference>
<reference evidence="4 5" key="1">
    <citation type="submission" date="2015-09" db="EMBL/GenBank/DDBJ databases">
        <title>Genome sequence of ICMP 11288.</title>
        <authorList>
            <person name="Visnovsky S."/>
            <person name="Lu A."/>
            <person name="Panda P."/>
            <person name="Pitman A."/>
        </authorList>
    </citation>
    <scope>NUCLEOTIDE SEQUENCE [LARGE SCALE GENOMIC DNA]</scope>
    <source>
        <strain evidence="4 5">ICMP 11288</strain>
    </source>
</reference>
<evidence type="ECO:0000259" key="3">
    <source>
        <dbReference type="SMART" id="SM00829"/>
    </source>
</evidence>
<dbReference type="PANTHER" id="PTHR43401">
    <property type="entry name" value="L-THREONINE 3-DEHYDROGENASE"/>
    <property type="match status" value="1"/>
</dbReference>
<dbReference type="InterPro" id="IPR013154">
    <property type="entry name" value="ADH-like_N"/>
</dbReference>
<organism evidence="4 5">
    <name type="scientific">Pseudomonas fluorescens ICMP 11288</name>
    <dbReference type="NCBI Taxonomy" id="1198309"/>
    <lineage>
        <taxon>Bacteria</taxon>
        <taxon>Pseudomonadati</taxon>
        <taxon>Pseudomonadota</taxon>
        <taxon>Gammaproteobacteria</taxon>
        <taxon>Pseudomonadales</taxon>
        <taxon>Pseudomonadaceae</taxon>
        <taxon>Pseudomonas</taxon>
    </lineage>
</organism>
<keyword evidence="2" id="KW-0812">Transmembrane</keyword>
<keyword evidence="1" id="KW-0560">Oxidoreductase</keyword>